<evidence type="ECO:0000313" key="2">
    <source>
        <dbReference type="EMBL" id="OLP85419.1"/>
    </source>
</evidence>
<proteinExistence type="predicted"/>
<feature type="compositionally biased region" description="Polar residues" evidence="1">
    <location>
        <begin position="59"/>
        <end position="70"/>
    </location>
</feature>
<feature type="compositionally biased region" description="Low complexity" evidence="1">
    <location>
        <begin position="18"/>
        <end position="31"/>
    </location>
</feature>
<protein>
    <submittedName>
        <fullName evidence="2">Uncharacterized protein</fullName>
    </submittedName>
</protein>
<keyword evidence="3" id="KW-1185">Reference proteome</keyword>
<dbReference type="EMBL" id="LSRX01000978">
    <property type="protein sequence ID" value="OLP85419.1"/>
    <property type="molecule type" value="Genomic_DNA"/>
</dbReference>
<feature type="compositionally biased region" description="Polar residues" evidence="1">
    <location>
        <begin position="42"/>
        <end position="51"/>
    </location>
</feature>
<accession>A0A1Q9CR66</accession>
<feature type="region of interest" description="Disordered" evidence="1">
    <location>
        <begin position="1"/>
        <end position="82"/>
    </location>
</feature>
<organism evidence="2 3">
    <name type="scientific">Symbiodinium microadriaticum</name>
    <name type="common">Dinoflagellate</name>
    <name type="synonym">Zooxanthella microadriatica</name>
    <dbReference type="NCBI Taxonomy" id="2951"/>
    <lineage>
        <taxon>Eukaryota</taxon>
        <taxon>Sar</taxon>
        <taxon>Alveolata</taxon>
        <taxon>Dinophyceae</taxon>
        <taxon>Suessiales</taxon>
        <taxon>Symbiodiniaceae</taxon>
        <taxon>Symbiodinium</taxon>
    </lineage>
</organism>
<gene>
    <name evidence="2" type="ORF">AK812_SmicGene33596</name>
</gene>
<dbReference type="Proteomes" id="UP000186817">
    <property type="component" value="Unassembled WGS sequence"/>
</dbReference>
<sequence length="82" mass="8676">MYDSDDDKSSETKARTHSLGGLAAASANVVAADKKAGKVGTPQHSARSTASRPIRANVPTRSPRQEQIQAQDKLLGHTLPPQ</sequence>
<comment type="caution">
    <text evidence="2">The sequence shown here is derived from an EMBL/GenBank/DDBJ whole genome shotgun (WGS) entry which is preliminary data.</text>
</comment>
<name>A0A1Q9CR66_SYMMI</name>
<dbReference type="AlphaFoldDB" id="A0A1Q9CR66"/>
<reference evidence="2 3" key="1">
    <citation type="submission" date="2016-02" db="EMBL/GenBank/DDBJ databases">
        <title>Genome analysis of coral dinoflagellate symbionts highlights evolutionary adaptations to a symbiotic lifestyle.</title>
        <authorList>
            <person name="Aranda M."/>
            <person name="Li Y."/>
            <person name="Liew Y.J."/>
            <person name="Baumgarten S."/>
            <person name="Simakov O."/>
            <person name="Wilson M."/>
            <person name="Piel J."/>
            <person name="Ashoor H."/>
            <person name="Bougouffa S."/>
            <person name="Bajic V.B."/>
            <person name="Ryu T."/>
            <person name="Ravasi T."/>
            <person name="Bayer T."/>
            <person name="Micklem G."/>
            <person name="Kim H."/>
            <person name="Bhak J."/>
            <person name="Lajeunesse T.C."/>
            <person name="Voolstra C.R."/>
        </authorList>
    </citation>
    <scope>NUCLEOTIDE SEQUENCE [LARGE SCALE GENOMIC DNA]</scope>
    <source>
        <strain evidence="2 3">CCMP2467</strain>
    </source>
</reference>
<evidence type="ECO:0000256" key="1">
    <source>
        <dbReference type="SAM" id="MobiDB-lite"/>
    </source>
</evidence>
<evidence type="ECO:0000313" key="3">
    <source>
        <dbReference type="Proteomes" id="UP000186817"/>
    </source>
</evidence>